<dbReference type="EMBL" id="WSZM01000242">
    <property type="protein sequence ID" value="KAF4037314.1"/>
    <property type="molecule type" value="Genomic_DNA"/>
</dbReference>
<protein>
    <submittedName>
        <fullName evidence="2">Uncharacterized protein</fullName>
    </submittedName>
</protein>
<accession>A0A833SS46</accession>
<evidence type="ECO:0000256" key="1">
    <source>
        <dbReference type="SAM" id="MobiDB-lite"/>
    </source>
</evidence>
<evidence type="ECO:0000313" key="4">
    <source>
        <dbReference type="Proteomes" id="UP000602510"/>
    </source>
</evidence>
<comment type="caution">
    <text evidence="2">The sequence shown here is derived from an EMBL/GenBank/DDBJ whole genome shotgun (WGS) entry which is preliminary data.</text>
</comment>
<proteinExistence type="predicted"/>
<reference evidence="2" key="1">
    <citation type="submission" date="2020-04" db="EMBL/GenBank/DDBJ databases">
        <title>Hybrid Assembly of Korean Phytophthora infestans isolates.</title>
        <authorList>
            <person name="Prokchorchik M."/>
            <person name="Lee Y."/>
            <person name="Seo J."/>
            <person name="Cho J.-H."/>
            <person name="Park Y.-E."/>
            <person name="Jang D.-C."/>
            <person name="Im J.-S."/>
            <person name="Choi J.-G."/>
            <person name="Park H.-J."/>
            <person name="Lee G.-B."/>
            <person name="Lee Y.-G."/>
            <person name="Hong S.-Y."/>
            <person name="Cho K."/>
            <person name="Sohn K.H."/>
        </authorList>
    </citation>
    <scope>NUCLEOTIDE SEQUENCE</scope>
    <source>
        <strain evidence="2">KR_1_A1</strain>
        <strain evidence="3">KR_2_A2</strain>
    </source>
</reference>
<evidence type="ECO:0000313" key="2">
    <source>
        <dbReference type="EMBL" id="KAF4037314.1"/>
    </source>
</evidence>
<feature type="compositionally biased region" description="Basic residues" evidence="1">
    <location>
        <begin position="61"/>
        <end position="70"/>
    </location>
</feature>
<dbReference type="Proteomes" id="UP000602510">
    <property type="component" value="Unassembled WGS sequence"/>
</dbReference>
<dbReference type="AlphaFoldDB" id="A0A833SS46"/>
<evidence type="ECO:0000313" key="3">
    <source>
        <dbReference type="EMBL" id="KAF4148857.1"/>
    </source>
</evidence>
<feature type="compositionally biased region" description="Polar residues" evidence="1">
    <location>
        <begin position="48"/>
        <end position="58"/>
    </location>
</feature>
<dbReference type="EMBL" id="JAACNO010000211">
    <property type="protein sequence ID" value="KAF4148857.1"/>
    <property type="molecule type" value="Genomic_DNA"/>
</dbReference>
<sequence>MPAVAQPQLVHPEKELIMAISELVGVLAPVDRPVVVLTRQQLTCVSVSSRPPVQQTAGKQCKGKRRRRRSGSMSSDDY</sequence>
<dbReference type="Proteomes" id="UP000704712">
    <property type="component" value="Unassembled WGS sequence"/>
</dbReference>
<keyword evidence="4" id="KW-1185">Reference proteome</keyword>
<organism evidence="2 4">
    <name type="scientific">Phytophthora infestans</name>
    <name type="common">Potato late blight agent</name>
    <name type="synonym">Botrytis infestans</name>
    <dbReference type="NCBI Taxonomy" id="4787"/>
    <lineage>
        <taxon>Eukaryota</taxon>
        <taxon>Sar</taxon>
        <taxon>Stramenopiles</taxon>
        <taxon>Oomycota</taxon>
        <taxon>Peronosporomycetes</taxon>
        <taxon>Peronosporales</taxon>
        <taxon>Peronosporaceae</taxon>
        <taxon>Phytophthora</taxon>
    </lineage>
</organism>
<name>A0A833SS46_PHYIN</name>
<gene>
    <name evidence="2" type="ORF">GN244_ATG10542</name>
    <name evidence="3" type="ORF">GN958_ATG01931</name>
</gene>
<feature type="region of interest" description="Disordered" evidence="1">
    <location>
        <begin position="48"/>
        <end position="78"/>
    </location>
</feature>